<comment type="pathway">
    <text evidence="12">Nucleotide-sugar biosynthesis; ADP-L-glycero-beta-D-manno-heptose biosynthesis; ADP-L-glycero-beta-D-manno-heptose from D-glycero-beta-D-manno-heptose 7-phosphate: step 1/4.</text>
</comment>
<evidence type="ECO:0000256" key="7">
    <source>
        <dbReference type="ARBA" id="ARBA00022777"/>
    </source>
</evidence>
<evidence type="ECO:0000256" key="6">
    <source>
        <dbReference type="ARBA" id="ARBA00022741"/>
    </source>
</evidence>
<comment type="catalytic activity">
    <reaction evidence="12">
        <text>D-glycero-beta-D-manno-heptose 7-phosphate + ATP = D-glycero-beta-D-manno-heptose 1,7-bisphosphate + ADP + H(+)</text>
        <dbReference type="Rhea" id="RHEA:27473"/>
        <dbReference type="ChEBI" id="CHEBI:15378"/>
        <dbReference type="ChEBI" id="CHEBI:30616"/>
        <dbReference type="ChEBI" id="CHEBI:60204"/>
        <dbReference type="ChEBI" id="CHEBI:60208"/>
        <dbReference type="ChEBI" id="CHEBI:456216"/>
        <dbReference type="EC" id="2.7.1.167"/>
    </reaction>
</comment>
<feature type="region of interest" description="Cytidylyltransferase" evidence="12">
    <location>
        <begin position="344"/>
        <end position="478"/>
    </location>
</feature>
<dbReference type="Gene3D" id="3.40.1190.20">
    <property type="match status" value="1"/>
</dbReference>
<comment type="similarity">
    <text evidence="12">In the C-terminal section; belongs to the cytidylyltransferase family.</text>
</comment>
<organism evidence="15 16">
    <name type="scientific">Candidatus Seongchinamella marina</name>
    <dbReference type="NCBI Taxonomy" id="2518990"/>
    <lineage>
        <taxon>Bacteria</taxon>
        <taxon>Pseudomonadati</taxon>
        <taxon>Pseudomonadota</taxon>
        <taxon>Gammaproteobacteria</taxon>
        <taxon>Cellvibrionales</taxon>
        <taxon>Halieaceae</taxon>
        <taxon>Seongchinamella</taxon>
    </lineage>
</organism>
<evidence type="ECO:0000256" key="12">
    <source>
        <dbReference type="HAMAP-Rule" id="MF_01603"/>
    </source>
</evidence>
<keyword evidence="5 12" id="KW-0548">Nucleotidyltransferase</keyword>
<evidence type="ECO:0000256" key="3">
    <source>
        <dbReference type="ARBA" id="ARBA00004713"/>
    </source>
</evidence>
<evidence type="ECO:0000256" key="5">
    <source>
        <dbReference type="ARBA" id="ARBA00022695"/>
    </source>
</evidence>
<comment type="similarity">
    <text evidence="12">In the N-terminal section; belongs to the carbohydrate kinase PfkB family.</text>
</comment>
<dbReference type="InterPro" id="IPR011611">
    <property type="entry name" value="PfkB_dom"/>
</dbReference>
<feature type="domain" description="Cytidyltransferase-like" evidence="14">
    <location>
        <begin position="344"/>
        <end position="437"/>
    </location>
</feature>
<dbReference type="Proteomes" id="UP001143307">
    <property type="component" value="Unassembled WGS sequence"/>
</dbReference>
<dbReference type="Pfam" id="PF00294">
    <property type="entry name" value="PfkB"/>
    <property type="match status" value="1"/>
</dbReference>
<comment type="function">
    <text evidence="1 12">Catalyzes the phosphorylation of D-glycero-D-manno-heptose 7-phosphate at the C-1 position to selectively form D-glycero-beta-D-manno-heptose-1,7-bisphosphate.</text>
</comment>
<dbReference type="PROSITE" id="PS00583">
    <property type="entry name" value="PFKB_KINASES_1"/>
    <property type="match status" value="1"/>
</dbReference>
<dbReference type="NCBIfam" id="TIGR00125">
    <property type="entry name" value="cyt_tran_rel"/>
    <property type="match status" value="1"/>
</dbReference>
<dbReference type="HAMAP" id="MF_01603">
    <property type="entry name" value="HldE"/>
    <property type="match status" value="1"/>
</dbReference>
<dbReference type="InterPro" id="IPR004821">
    <property type="entry name" value="Cyt_trans-like"/>
</dbReference>
<accession>A0ABT3SUT2</accession>
<feature type="active site" evidence="12">
    <location>
        <position position="264"/>
    </location>
</feature>
<dbReference type="NCBIfam" id="TIGR02198">
    <property type="entry name" value="rfaE_dom_I"/>
    <property type="match status" value="1"/>
</dbReference>
<dbReference type="InterPro" id="IPR023030">
    <property type="entry name" value="Bifunc_HldE"/>
</dbReference>
<dbReference type="RefSeq" id="WP_279252614.1">
    <property type="nucleotide sequence ID" value="NZ_SHNP01000003.1"/>
</dbReference>
<evidence type="ECO:0000256" key="9">
    <source>
        <dbReference type="ARBA" id="ARBA00023268"/>
    </source>
</evidence>
<dbReference type="InterPro" id="IPR014729">
    <property type="entry name" value="Rossmann-like_a/b/a_fold"/>
</dbReference>
<keyword evidence="7 12" id="KW-0418">Kinase</keyword>
<proteinExistence type="inferred from homology"/>
<evidence type="ECO:0000259" key="13">
    <source>
        <dbReference type="Pfam" id="PF00294"/>
    </source>
</evidence>
<dbReference type="InterPro" id="IPR011913">
    <property type="entry name" value="RfaE_dom_I"/>
</dbReference>
<sequence>MKLEMPRLDRAQVLVLGDIMLDRYWEGGTSRISPEAPVPVVKVDQINDRPGGAGNVALNIAALGAGAQLSGYTGDDEMADSLQDMLTGAGVHCDFTRVQAHPTITKLRVVSRHQQLIRLDFEESDLSRSGPPLADSLPALLPHCGALVLSDYAKGALEDPAPLIAAARNAKVPVLVDPKGSDFARYRGATLLTPNLNEFEAVVGHCSSESELVERGKKLMTELELQALLVTRGEHGMTLLRPGAQELHLPARAREVFDVTGAGDTVIAVLASAVAAGAELPHAVALANIAASIVVGKLGTATVSGPELRRAVQQDQGSERGAVSLEQLQIAMADARSHGERVVFTNGCFDIIHAGHVTYLEEAREQGDRLIVAVNSDDSVRRLKGKGRPINPQDRRMAVLSGLEAVDWVVCFDGDTPRHLLETLQPDVLVKGGDYAGKEKVVGWEIVEAYGGEVKVLSVVDELSTTAIVTQIQQDKES</sequence>
<dbReference type="GO" id="GO:0016301">
    <property type="term" value="F:kinase activity"/>
    <property type="evidence" value="ECO:0007669"/>
    <property type="project" value="UniProtKB-KW"/>
</dbReference>
<comment type="caution">
    <text evidence="15">The sequence shown here is derived from an EMBL/GenBank/DDBJ whole genome shotgun (WGS) entry which is preliminary data.</text>
</comment>
<evidence type="ECO:0000313" key="16">
    <source>
        <dbReference type="Proteomes" id="UP001143307"/>
    </source>
</evidence>
<evidence type="ECO:0000259" key="14">
    <source>
        <dbReference type="Pfam" id="PF01467"/>
    </source>
</evidence>
<comment type="catalytic activity">
    <reaction evidence="11 12">
        <text>D-glycero-beta-D-manno-heptose 1-phosphate + ATP + H(+) = ADP-D-glycero-beta-D-manno-heptose + diphosphate</text>
        <dbReference type="Rhea" id="RHEA:27465"/>
        <dbReference type="ChEBI" id="CHEBI:15378"/>
        <dbReference type="ChEBI" id="CHEBI:30616"/>
        <dbReference type="ChEBI" id="CHEBI:33019"/>
        <dbReference type="ChEBI" id="CHEBI:59967"/>
        <dbReference type="ChEBI" id="CHEBI:61593"/>
        <dbReference type="EC" id="2.7.7.70"/>
    </reaction>
</comment>
<evidence type="ECO:0000256" key="2">
    <source>
        <dbReference type="ARBA" id="ARBA00003753"/>
    </source>
</evidence>
<comment type="pathway">
    <text evidence="12">Nucleotide-sugar biosynthesis; ADP-L-glycero-beta-D-manno-heptose biosynthesis; ADP-L-glycero-beta-D-manno-heptose from D-glycero-beta-D-manno-heptose 7-phosphate: step 3/4.</text>
</comment>
<dbReference type="CDD" id="cd01172">
    <property type="entry name" value="RfaE_like"/>
    <property type="match status" value="1"/>
</dbReference>
<evidence type="ECO:0000256" key="1">
    <source>
        <dbReference type="ARBA" id="ARBA00002319"/>
    </source>
</evidence>
<dbReference type="NCBIfam" id="NF008454">
    <property type="entry name" value="PRK11316.1"/>
    <property type="match status" value="1"/>
</dbReference>
<dbReference type="PANTHER" id="PTHR46969:SF1">
    <property type="entry name" value="BIFUNCTIONAL PROTEIN HLDE"/>
    <property type="match status" value="1"/>
</dbReference>
<keyword evidence="9 12" id="KW-0511">Multifunctional enzyme</keyword>
<evidence type="ECO:0000256" key="8">
    <source>
        <dbReference type="ARBA" id="ARBA00022840"/>
    </source>
</evidence>
<dbReference type="EMBL" id="SHNP01000003">
    <property type="protein sequence ID" value="MCX2973748.1"/>
    <property type="molecule type" value="Genomic_DNA"/>
</dbReference>
<comment type="subunit">
    <text evidence="12">Homodimer.</text>
</comment>
<dbReference type="SUPFAM" id="SSF52374">
    <property type="entry name" value="Nucleotidylyl transferase"/>
    <property type="match status" value="1"/>
</dbReference>
<dbReference type="Gene3D" id="3.40.50.620">
    <property type="entry name" value="HUPs"/>
    <property type="match status" value="1"/>
</dbReference>
<comment type="function">
    <text evidence="2 12">Catalyzes the ADP transfer from ATP to D-glycero-beta-D-manno-heptose 1-phosphate, yielding ADP-D-glycero-beta-D-manno-heptose.</text>
</comment>
<reference evidence="15" key="1">
    <citation type="submission" date="2019-02" db="EMBL/GenBank/DDBJ databases">
        <authorList>
            <person name="Li S.-H."/>
        </authorList>
    </citation>
    <scope>NUCLEOTIDE SEQUENCE</scope>
    <source>
        <strain evidence="15">IMCC8485</strain>
    </source>
</reference>
<dbReference type="InterPro" id="IPR029056">
    <property type="entry name" value="Ribokinase-like"/>
</dbReference>
<feature type="region of interest" description="Ribokinase" evidence="12">
    <location>
        <begin position="1"/>
        <end position="318"/>
    </location>
</feature>
<dbReference type="GO" id="GO:0016779">
    <property type="term" value="F:nucleotidyltransferase activity"/>
    <property type="evidence" value="ECO:0007669"/>
    <property type="project" value="UniProtKB-KW"/>
</dbReference>
<evidence type="ECO:0000256" key="4">
    <source>
        <dbReference type="ARBA" id="ARBA00022679"/>
    </source>
</evidence>
<name>A0ABT3SUT2_9GAMM</name>
<dbReference type="InterPro" id="IPR011914">
    <property type="entry name" value="RfaE_dom_II"/>
</dbReference>
<feature type="domain" description="Carbohydrate kinase PfkB" evidence="13">
    <location>
        <begin position="12"/>
        <end position="302"/>
    </location>
</feature>
<keyword evidence="4 12" id="KW-0808">Transferase</keyword>
<gene>
    <name evidence="12 15" type="primary">hldE</name>
    <name evidence="15" type="ORF">EYC87_09180</name>
</gene>
<dbReference type="NCBIfam" id="TIGR02199">
    <property type="entry name" value="rfaE_dom_II"/>
    <property type="match status" value="1"/>
</dbReference>
<dbReference type="EC" id="2.7.1.167" evidence="12"/>
<feature type="binding site" evidence="12">
    <location>
        <begin position="195"/>
        <end position="198"/>
    </location>
    <ligand>
        <name>ATP</name>
        <dbReference type="ChEBI" id="CHEBI:30616"/>
    </ligand>
</feature>
<dbReference type="Pfam" id="PF01467">
    <property type="entry name" value="CTP_transf_like"/>
    <property type="match status" value="1"/>
</dbReference>
<dbReference type="EC" id="2.7.7.70" evidence="12"/>
<evidence type="ECO:0000313" key="15">
    <source>
        <dbReference type="EMBL" id="MCX2973748.1"/>
    </source>
</evidence>
<keyword evidence="10 12" id="KW-0119">Carbohydrate metabolism</keyword>
<dbReference type="InterPro" id="IPR002173">
    <property type="entry name" value="Carboh/pur_kinase_PfkB_CS"/>
</dbReference>
<keyword evidence="6 12" id="KW-0547">Nucleotide-binding</keyword>
<dbReference type="SUPFAM" id="SSF53613">
    <property type="entry name" value="Ribokinase-like"/>
    <property type="match status" value="1"/>
</dbReference>
<keyword evidence="8 12" id="KW-0067">ATP-binding</keyword>
<dbReference type="PANTHER" id="PTHR46969">
    <property type="entry name" value="BIFUNCTIONAL PROTEIN HLDE"/>
    <property type="match status" value="1"/>
</dbReference>
<keyword evidence="16" id="KW-1185">Reference proteome</keyword>
<evidence type="ECO:0000256" key="11">
    <source>
        <dbReference type="ARBA" id="ARBA00047428"/>
    </source>
</evidence>
<comment type="pathway">
    <text evidence="3">Bacterial outer membrane biogenesis; LPS core biosynthesis.</text>
</comment>
<evidence type="ECO:0000256" key="10">
    <source>
        <dbReference type="ARBA" id="ARBA00023277"/>
    </source>
</evidence>
<protein>
    <recommendedName>
        <fullName evidence="12">Bifunctional protein HldE</fullName>
    </recommendedName>
    <domain>
        <recommendedName>
            <fullName evidence="12">D-beta-D-heptose 7-phosphate kinase</fullName>
            <ecNumber evidence="12">2.7.1.167</ecNumber>
        </recommendedName>
        <alternativeName>
            <fullName evidence="12">D-beta-D-heptose 7-phosphotransferase</fullName>
        </alternativeName>
        <alternativeName>
            <fullName evidence="12">D-glycero-beta-D-manno-heptose-7-phosphate kinase</fullName>
        </alternativeName>
    </domain>
    <domain>
        <recommendedName>
            <fullName evidence="12">D-beta-D-heptose 1-phosphate adenylyltransferase</fullName>
            <ecNumber evidence="12">2.7.7.70</ecNumber>
        </recommendedName>
        <alternativeName>
            <fullName evidence="12">D-glycero-beta-D-manno-heptose 1-phosphate adenylyltransferase</fullName>
        </alternativeName>
    </domain>
</protein>